<keyword evidence="2" id="KW-0813">Transport</keyword>
<evidence type="ECO:0000256" key="2">
    <source>
        <dbReference type="ARBA" id="ARBA00022448"/>
    </source>
</evidence>
<evidence type="ECO:0000256" key="4">
    <source>
        <dbReference type="ARBA" id="ARBA00022741"/>
    </source>
</evidence>
<dbReference type="InterPro" id="IPR015856">
    <property type="entry name" value="ABC_transpr_CbiO/EcfA_su"/>
</dbReference>
<dbReference type="InterPro" id="IPR003593">
    <property type="entry name" value="AAA+_ATPase"/>
</dbReference>
<dbReference type="RefSeq" id="WP_023465825.1">
    <property type="nucleotide sequence ID" value="NZ_AP024320.1"/>
</dbReference>
<dbReference type="GeneID" id="83714528"/>
<proteinExistence type="predicted"/>
<keyword evidence="5 6" id="KW-0067">ATP-binding</keyword>
<dbReference type="PROSITE" id="PS00211">
    <property type="entry name" value="ABC_TRANSPORTER_1"/>
    <property type="match status" value="1"/>
</dbReference>
<dbReference type="PANTHER" id="PTHR43423">
    <property type="entry name" value="ABC TRANSPORTER I FAMILY MEMBER 17"/>
    <property type="match status" value="1"/>
</dbReference>
<evidence type="ECO:0000313" key="7">
    <source>
        <dbReference type="Proteomes" id="UP000185427"/>
    </source>
</evidence>
<evidence type="ECO:0000256" key="5">
    <source>
        <dbReference type="ARBA" id="ARBA00022840"/>
    </source>
</evidence>
<dbReference type="GO" id="GO:0005886">
    <property type="term" value="C:plasma membrane"/>
    <property type="evidence" value="ECO:0007669"/>
    <property type="project" value="UniProtKB-SubCell"/>
</dbReference>
<dbReference type="CDD" id="cd03225">
    <property type="entry name" value="ABC_cobalt_CbiO_domain1"/>
    <property type="match status" value="1"/>
</dbReference>
<protein>
    <submittedName>
        <fullName evidence="6">Spermidine/putrescine ABC transporter ATP-binding protein</fullName>
    </submittedName>
</protein>
<dbReference type="SUPFAM" id="SSF52540">
    <property type="entry name" value="P-loop containing nucleoside triphosphate hydrolases"/>
    <property type="match status" value="1"/>
</dbReference>
<name>A0A1L7GXJ8_LIMFE</name>
<evidence type="ECO:0000313" key="6">
    <source>
        <dbReference type="EMBL" id="APU46714.1"/>
    </source>
</evidence>
<dbReference type="SMART" id="SM00382">
    <property type="entry name" value="AAA"/>
    <property type="match status" value="1"/>
</dbReference>
<dbReference type="Gene3D" id="3.40.50.300">
    <property type="entry name" value="P-loop containing nucleotide triphosphate hydrolases"/>
    <property type="match status" value="1"/>
</dbReference>
<evidence type="ECO:0000256" key="1">
    <source>
        <dbReference type="ARBA" id="ARBA00004202"/>
    </source>
</evidence>
<dbReference type="OrthoDB" id="9785080at2"/>
<dbReference type="PANTHER" id="PTHR43423:SF1">
    <property type="entry name" value="ABC TRANSPORTER I FAMILY MEMBER 17"/>
    <property type="match status" value="1"/>
</dbReference>
<dbReference type="GO" id="GO:0022857">
    <property type="term" value="F:transmembrane transporter activity"/>
    <property type="evidence" value="ECO:0007669"/>
    <property type="project" value="UniProtKB-ARBA"/>
</dbReference>
<keyword evidence="4" id="KW-0547">Nucleotide-binding</keyword>
<dbReference type="InterPro" id="IPR003439">
    <property type="entry name" value="ABC_transporter-like_ATP-bd"/>
</dbReference>
<dbReference type="InterPro" id="IPR027417">
    <property type="entry name" value="P-loop_NTPase"/>
</dbReference>
<dbReference type="EMBL" id="CP019030">
    <property type="protein sequence ID" value="APU46714.1"/>
    <property type="molecule type" value="Genomic_DNA"/>
</dbReference>
<keyword evidence="3" id="KW-0592">Phosphate transport</keyword>
<dbReference type="Proteomes" id="UP000185427">
    <property type="component" value="Chromosome"/>
</dbReference>
<dbReference type="GO" id="GO:0016887">
    <property type="term" value="F:ATP hydrolysis activity"/>
    <property type="evidence" value="ECO:0007669"/>
    <property type="project" value="InterPro"/>
</dbReference>
<dbReference type="PROSITE" id="PS50893">
    <property type="entry name" value="ABC_TRANSPORTER_2"/>
    <property type="match status" value="1"/>
</dbReference>
<reference evidence="6 7" key="1">
    <citation type="submission" date="2016-12" db="EMBL/GenBank/DDBJ databases">
        <title>Complete Genome Sequence of Lactobacillus fermentum Strain SNUV175, a Probiotic for Treatment of Bacterial Vaginosis.</title>
        <authorList>
            <person name="Lee S."/>
            <person name="You H.J."/>
            <person name="Kwon B."/>
            <person name="Ko G."/>
        </authorList>
    </citation>
    <scope>NUCLEOTIDE SEQUENCE [LARGE SCALE GENOMIC DNA]</scope>
    <source>
        <strain evidence="6 7">SNUV175</strain>
    </source>
</reference>
<dbReference type="GO" id="GO:0006817">
    <property type="term" value="P:phosphate ion transport"/>
    <property type="evidence" value="ECO:0007669"/>
    <property type="project" value="UniProtKB-KW"/>
</dbReference>
<comment type="subcellular location">
    <subcellularLocation>
        <location evidence="1">Cell membrane</location>
        <topology evidence="1">Peripheral membrane protein</topology>
    </subcellularLocation>
</comment>
<dbReference type="Pfam" id="PF00005">
    <property type="entry name" value="ABC_tran"/>
    <property type="match status" value="1"/>
</dbReference>
<dbReference type="GO" id="GO:0005524">
    <property type="term" value="F:ATP binding"/>
    <property type="evidence" value="ECO:0007669"/>
    <property type="project" value="UniProtKB-KW"/>
</dbReference>
<sequence length="213" mass="23970">MALIELKNVTYQVGDEQVLKEVNLKLEEGDWFTLTGPSGCGKSTILRLIADLISATSGELTYQGQAIESYQPEEYRRQVSYCFQQANLFGETVRDNLEFPYLVRGQKLDQKRAEAVLKTVALDASYLDKKVTDLSGGEKQRVGLVRNLLFTPQVLLLDEVTTGLDEENKWIVRATIEDAYQQGVTIMEITHDQVELANAKHLVKMEEKGLLNA</sequence>
<evidence type="ECO:0000256" key="3">
    <source>
        <dbReference type="ARBA" id="ARBA00022592"/>
    </source>
</evidence>
<gene>
    <name evidence="6" type="ORF">BUW47_10005</name>
</gene>
<dbReference type="InterPro" id="IPR017871">
    <property type="entry name" value="ABC_transporter-like_CS"/>
</dbReference>
<accession>A0A1L7GXJ8</accession>
<dbReference type="AlphaFoldDB" id="A0A1L7GXJ8"/>
<organism evidence="6 7">
    <name type="scientific">Limosilactobacillus fermentum</name>
    <name type="common">Lactobacillus fermentum</name>
    <dbReference type="NCBI Taxonomy" id="1613"/>
    <lineage>
        <taxon>Bacteria</taxon>
        <taxon>Bacillati</taxon>
        <taxon>Bacillota</taxon>
        <taxon>Bacilli</taxon>
        <taxon>Lactobacillales</taxon>
        <taxon>Lactobacillaceae</taxon>
        <taxon>Limosilactobacillus</taxon>
    </lineage>
</organism>